<evidence type="ECO:0000313" key="3">
    <source>
        <dbReference type="Proteomes" id="UP000275456"/>
    </source>
</evidence>
<organism evidence="2 3">
    <name type="scientific">Agrococcus jenensis</name>
    <dbReference type="NCBI Taxonomy" id="46353"/>
    <lineage>
        <taxon>Bacteria</taxon>
        <taxon>Bacillati</taxon>
        <taxon>Actinomycetota</taxon>
        <taxon>Actinomycetes</taxon>
        <taxon>Micrococcales</taxon>
        <taxon>Microbacteriaceae</taxon>
        <taxon>Agrococcus</taxon>
    </lineage>
</organism>
<dbReference type="PANTHER" id="PTHR36836">
    <property type="entry name" value="COLANIC ACID BIOSYNTHESIS PROTEIN WCAK"/>
    <property type="match status" value="1"/>
</dbReference>
<evidence type="ECO:0000259" key="1">
    <source>
        <dbReference type="Pfam" id="PF04230"/>
    </source>
</evidence>
<feature type="domain" description="Polysaccharide pyruvyl transferase" evidence="1">
    <location>
        <begin position="30"/>
        <end position="359"/>
    </location>
</feature>
<comment type="caution">
    <text evidence="2">The sequence shown here is derived from an EMBL/GenBank/DDBJ whole genome shotgun (WGS) entry which is preliminary data.</text>
</comment>
<sequence>MTMSDDTRSTESRPPAGPVLIGVTNAVLSNTGDAAIFEAITVSLRRAFGDACQIVAFDSNASVTSRLYPEWEIHQQLSVSPPREPARLRTVLQRVRHRLVRLLTDDRRASRLLEAPLVRRSRFARAYRRFEELDVVVSSGGTYLVDHYNFEARVLELRLADVLGKRVILWTQSMGPFESSRAVSQIERIGAVTDAVFFRDDRSARAWSRRVRGSDAEAREVPDAVFALTAPVPTASTAAVEPVRRALLSVREWSRGVDASSFDTAAYAASMRSAGALLASSGWDVRALSTCQGVPSYAYDDSAEAARIFAGGDVDVDHEFHSPGGLLSELSSTGLVVTTRMHLAILSLISRVPVIAIAYEFKTLELFANLGLSDFVVKIEDVTPEWMTERIQMLLDEPERARLSHERLAQLRAEADSPAGHLRRLLEQ</sequence>
<dbReference type="Proteomes" id="UP000275456">
    <property type="component" value="Unassembled WGS sequence"/>
</dbReference>
<dbReference type="RefSeq" id="WP_123697251.1">
    <property type="nucleotide sequence ID" value="NZ_RKHJ01000001.1"/>
</dbReference>
<dbReference type="Pfam" id="PF04230">
    <property type="entry name" value="PS_pyruv_trans"/>
    <property type="match status" value="1"/>
</dbReference>
<reference evidence="2 3" key="1">
    <citation type="submission" date="2018-11" db="EMBL/GenBank/DDBJ databases">
        <title>Sequencing the genomes of 1000 actinobacteria strains.</title>
        <authorList>
            <person name="Klenk H.-P."/>
        </authorList>
    </citation>
    <scope>NUCLEOTIDE SEQUENCE [LARGE SCALE GENOMIC DNA]</scope>
    <source>
        <strain evidence="2 3">DSM 9580</strain>
    </source>
</reference>
<proteinExistence type="predicted"/>
<evidence type="ECO:0000313" key="2">
    <source>
        <dbReference type="EMBL" id="ROR66244.1"/>
    </source>
</evidence>
<name>A0A3N2AT88_9MICO</name>
<dbReference type="AlphaFoldDB" id="A0A3N2AT88"/>
<accession>A0A3N2AT88</accession>
<protein>
    <submittedName>
        <fullName evidence="2">Colanic acid/amylovoran biosynthesis protein</fullName>
    </submittedName>
</protein>
<keyword evidence="3" id="KW-1185">Reference proteome</keyword>
<dbReference type="OrthoDB" id="1814359at2"/>
<dbReference type="EMBL" id="RKHJ01000001">
    <property type="protein sequence ID" value="ROR66244.1"/>
    <property type="molecule type" value="Genomic_DNA"/>
</dbReference>
<dbReference type="PANTHER" id="PTHR36836:SF1">
    <property type="entry name" value="COLANIC ACID BIOSYNTHESIS PROTEIN WCAK"/>
    <property type="match status" value="1"/>
</dbReference>
<dbReference type="InterPro" id="IPR007345">
    <property type="entry name" value="Polysacch_pyruvyl_Trfase"/>
</dbReference>
<gene>
    <name evidence="2" type="ORF">EDD26_1626</name>
</gene>